<dbReference type="EMBL" id="JAOB01000029">
    <property type="protein sequence ID" value="EUA56643.1"/>
    <property type="molecule type" value="Genomic_DNA"/>
</dbReference>
<protein>
    <submittedName>
        <fullName evidence="1">Uncharacterized protein</fullName>
    </submittedName>
</protein>
<gene>
    <name evidence="1" type="ORF">I553_8691</name>
</gene>
<organism evidence="1">
    <name type="scientific">Mycobacterium xenopi 4042</name>
    <dbReference type="NCBI Taxonomy" id="1299334"/>
    <lineage>
        <taxon>Bacteria</taxon>
        <taxon>Bacillati</taxon>
        <taxon>Actinomycetota</taxon>
        <taxon>Actinomycetes</taxon>
        <taxon>Mycobacteriales</taxon>
        <taxon>Mycobacteriaceae</taxon>
        <taxon>Mycobacterium</taxon>
    </lineage>
</organism>
<dbReference type="InterPro" id="IPR007922">
    <property type="entry name" value="DciA-like"/>
</dbReference>
<evidence type="ECO:0000313" key="1">
    <source>
        <dbReference type="EMBL" id="EUA56643.1"/>
    </source>
</evidence>
<dbReference type="PATRIC" id="fig|1299334.3.peg.2791"/>
<comment type="caution">
    <text evidence="1">The sequence shown here is derived from an EMBL/GenBank/DDBJ whole genome shotgun (WGS) entry which is preliminary data.</text>
</comment>
<dbReference type="Pfam" id="PF05258">
    <property type="entry name" value="DciA"/>
    <property type="match status" value="1"/>
</dbReference>
<dbReference type="AlphaFoldDB" id="X8CMG0"/>
<sequence>MVRTGPDPRDPQPLGIAARELAKKRGWSARVAEGTVLGQWASVVGHQIADHATPQD</sequence>
<proteinExistence type="predicted"/>
<name>X8CMG0_MYCXE</name>
<accession>X8CMG0</accession>
<reference evidence="1" key="1">
    <citation type="submission" date="2014-01" db="EMBL/GenBank/DDBJ databases">
        <authorList>
            <person name="Brown-Elliot B."/>
            <person name="Wallace R."/>
            <person name="Lenaerts A."/>
            <person name="Ordway D."/>
            <person name="DeGroote M.A."/>
            <person name="Parker T."/>
            <person name="Sizemore C."/>
            <person name="Tallon L.J."/>
            <person name="Sadzewicz L.K."/>
            <person name="Sengamalay N."/>
            <person name="Fraser C.M."/>
            <person name="Hine E."/>
            <person name="Shefchek K.A."/>
            <person name="Das S.P."/>
            <person name="Tettelin H."/>
        </authorList>
    </citation>
    <scope>NUCLEOTIDE SEQUENCE [LARGE SCALE GENOMIC DNA]</scope>
    <source>
        <strain evidence="1">4042</strain>
    </source>
</reference>